<organism evidence="2 3">
    <name type="scientific">Sneathiella marina</name>
    <dbReference type="NCBI Taxonomy" id="2950108"/>
    <lineage>
        <taxon>Bacteria</taxon>
        <taxon>Pseudomonadati</taxon>
        <taxon>Pseudomonadota</taxon>
        <taxon>Alphaproteobacteria</taxon>
        <taxon>Sneathiellales</taxon>
        <taxon>Sneathiellaceae</taxon>
        <taxon>Sneathiella</taxon>
    </lineage>
</organism>
<gene>
    <name evidence="2" type="ORF">NBZ79_16590</name>
</gene>
<dbReference type="Proteomes" id="UP001056291">
    <property type="component" value="Chromosome"/>
</dbReference>
<sequence>MNFLENGGNVNGQRVLLSHSAGAPMDSPFMDFYADYLGNGGLRVYRFEFPYMQRRREEGGRRPPDRQPVLLECWKTAVTALGNPENLIIGGKSMGGRMASMVADEIGVKGLVCLGYPFYAAKKEDKPRIEHLVALKTPTLILQGSRDAMGNKDVVSKYNLSSTISIHWLEDGDHGFKPRIRSGRTEMQNWTEGTDKILDFTRALS</sequence>
<dbReference type="SUPFAM" id="SSF53474">
    <property type="entry name" value="alpha/beta-Hydrolases"/>
    <property type="match status" value="1"/>
</dbReference>
<dbReference type="RefSeq" id="WP_251933658.1">
    <property type="nucleotide sequence ID" value="NZ_CP098747.1"/>
</dbReference>
<dbReference type="InterPro" id="IPR046879">
    <property type="entry name" value="KANL3/Tex30_Abhydrolase"/>
</dbReference>
<proteinExistence type="predicted"/>
<reference evidence="2" key="1">
    <citation type="submission" date="2022-06" db="EMBL/GenBank/DDBJ databases">
        <title>Sneathiella actinostolidae sp. nov., isolated from a sea anemonein the Western Pacific Ocean.</title>
        <authorList>
            <person name="Wei M.J."/>
        </authorList>
    </citation>
    <scope>NUCLEOTIDE SEQUENCE</scope>
    <source>
        <strain evidence="2">PHK-P5</strain>
    </source>
</reference>
<name>A0ABY4W0T3_9PROT</name>
<dbReference type="Gene3D" id="3.40.50.1820">
    <property type="entry name" value="alpha/beta hydrolase"/>
    <property type="match status" value="1"/>
</dbReference>
<feature type="domain" description="KANL3/Tex30 alpha/beta hydrolase-like" evidence="1">
    <location>
        <begin position="13"/>
        <end position="201"/>
    </location>
</feature>
<dbReference type="GO" id="GO:0016787">
    <property type="term" value="F:hydrolase activity"/>
    <property type="evidence" value="ECO:0007669"/>
    <property type="project" value="UniProtKB-KW"/>
</dbReference>
<dbReference type="Pfam" id="PF20408">
    <property type="entry name" value="Abhydrolase_11"/>
    <property type="match status" value="1"/>
</dbReference>
<evidence type="ECO:0000313" key="3">
    <source>
        <dbReference type="Proteomes" id="UP001056291"/>
    </source>
</evidence>
<evidence type="ECO:0000313" key="2">
    <source>
        <dbReference type="EMBL" id="USG60778.1"/>
    </source>
</evidence>
<keyword evidence="2" id="KW-0378">Hydrolase</keyword>
<protein>
    <submittedName>
        <fullName evidence="2">Dienelactone hydrolase family protein</fullName>
    </submittedName>
</protein>
<dbReference type="PANTHER" id="PTHR13136">
    <property type="entry name" value="TESTIS DEVELOPMENT PROTEIN PRTD"/>
    <property type="match status" value="1"/>
</dbReference>
<dbReference type="InterPro" id="IPR026555">
    <property type="entry name" value="NSL3/Tex30"/>
</dbReference>
<dbReference type="EMBL" id="CP098747">
    <property type="protein sequence ID" value="USG60778.1"/>
    <property type="molecule type" value="Genomic_DNA"/>
</dbReference>
<evidence type="ECO:0000259" key="1">
    <source>
        <dbReference type="Pfam" id="PF20408"/>
    </source>
</evidence>
<keyword evidence="3" id="KW-1185">Reference proteome</keyword>
<accession>A0ABY4W0T3</accession>
<dbReference type="PANTHER" id="PTHR13136:SF11">
    <property type="entry name" value="TESTIS-EXPRESSED PROTEIN 30"/>
    <property type="match status" value="1"/>
</dbReference>
<dbReference type="InterPro" id="IPR029058">
    <property type="entry name" value="AB_hydrolase_fold"/>
</dbReference>